<proteinExistence type="predicted"/>
<gene>
    <name evidence="3" type="ORF">HINF_LOCUS51419</name>
    <name evidence="2" type="ORF">HINF_LOCUS53557</name>
</gene>
<comment type="caution">
    <text evidence="2">The sequence shown here is derived from an EMBL/GenBank/DDBJ whole genome shotgun (WGS) entry which is preliminary data.</text>
</comment>
<dbReference type="EMBL" id="CAXDID020000251">
    <property type="protein sequence ID" value="CAL6064572.1"/>
    <property type="molecule type" value="Genomic_DNA"/>
</dbReference>
<keyword evidence="4" id="KW-1185">Reference proteome</keyword>
<organism evidence="2">
    <name type="scientific">Hexamita inflata</name>
    <dbReference type="NCBI Taxonomy" id="28002"/>
    <lineage>
        <taxon>Eukaryota</taxon>
        <taxon>Metamonada</taxon>
        <taxon>Diplomonadida</taxon>
        <taxon>Hexamitidae</taxon>
        <taxon>Hexamitinae</taxon>
        <taxon>Hexamita</taxon>
    </lineage>
</organism>
<sequence length="176" mass="19829">MMPYYVLLLKIRHLSHGVNSSVEHLALDLAKENNSGKSSAKNAAPTFKLPENNFTVNQISNSSVEHKKAENDDSISNQLLQSDSDQSKKLSEVLMSSVDMNLSRYEESELVDSIQSSDLDDGIVQQTIKKPKPKKPQKLIEKGKMQIPSYFDMEEMDLEPLPRMSVDPKVSAFFQK</sequence>
<dbReference type="EMBL" id="CATOUU010000997">
    <property type="protein sequence ID" value="CAI9965912.1"/>
    <property type="molecule type" value="Genomic_DNA"/>
</dbReference>
<evidence type="ECO:0000313" key="2">
    <source>
        <dbReference type="EMBL" id="CAI9965912.1"/>
    </source>
</evidence>
<reference evidence="3 4" key="2">
    <citation type="submission" date="2024-07" db="EMBL/GenBank/DDBJ databases">
        <authorList>
            <person name="Akdeniz Z."/>
        </authorList>
    </citation>
    <scope>NUCLEOTIDE SEQUENCE [LARGE SCALE GENOMIC DNA]</scope>
</reference>
<protein>
    <submittedName>
        <fullName evidence="3">Hypothetical_protein</fullName>
    </submittedName>
</protein>
<dbReference type="AlphaFoldDB" id="A0AA86R4J3"/>
<evidence type="ECO:0000313" key="3">
    <source>
        <dbReference type="EMBL" id="CAL6064572.1"/>
    </source>
</evidence>
<evidence type="ECO:0000313" key="4">
    <source>
        <dbReference type="Proteomes" id="UP001642409"/>
    </source>
</evidence>
<dbReference type="Proteomes" id="UP001642409">
    <property type="component" value="Unassembled WGS sequence"/>
</dbReference>
<reference evidence="2" key="1">
    <citation type="submission" date="2023-06" db="EMBL/GenBank/DDBJ databases">
        <authorList>
            <person name="Kurt Z."/>
        </authorList>
    </citation>
    <scope>NUCLEOTIDE SEQUENCE</scope>
</reference>
<evidence type="ECO:0000256" key="1">
    <source>
        <dbReference type="SAM" id="MobiDB-lite"/>
    </source>
</evidence>
<feature type="compositionally biased region" description="Low complexity" evidence="1">
    <location>
        <begin position="74"/>
        <end position="84"/>
    </location>
</feature>
<name>A0AA86R4J3_9EUKA</name>
<feature type="region of interest" description="Disordered" evidence="1">
    <location>
        <begin position="62"/>
        <end position="87"/>
    </location>
</feature>
<accession>A0AA86R4J3</accession>